<keyword evidence="4" id="KW-0804">Transcription</keyword>
<evidence type="ECO:0000256" key="4">
    <source>
        <dbReference type="ARBA" id="ARBA00023163"/>
    </source>
</evidence>
<dbReference type="InterPro" id="IPR000847">
    <property type="entry name" value="LysR_HTH_N"/>
</dbReference>
<dbReference type="Gene3D" id="3.40.190.290">
    <property type="match status" value="1"/>
</dbReference>
<dbReference type="EMBL" id="JBIYDN010000004">
    <property type="protein sequence ID" value="MFK4441921.1"/>
    <property type="molecule type" value="Genomic_DNA"/>
</dbReference>
<keyword evidence="7" id="KW-1185">Reference proteome</keyword>
<dbReference type="SUPFAM" id="SSF53850">
    <property type="entry name" value="Periplasmic binding protein-like II"/>
    <property type="match status" value="1"/>
</dbReference>
<dbReference type="Gene3D" id="1.10.10.10">
    <property type="entry name" value="Winged helix-like DNA-binding domain superfamily/Winged helix DNA-binding domain"/>
    <property type="match status" value="1"/>
</dbReference>
<accession>A0ABW8ME16</accession>
<evidence type="ECO:0000256" key="2">
    <source>
        <dbReference type="ARBA" id="ARBA00023015"/>
    </source>
</evidence>
<dbReference type="InterPro" id="IPR036390">
    <property type="entry name" value="WH_DNA-bd_sf"/>
</dbReference>
<sequence length="306" mass="33836">MISNVSDLDLRLIRTFLAVVDARGVTAAQVTLNVSQPAISSQLTTLETRLGFRLCERGRSGFALTGRGERFAESARKLLDAIDNFSIESRNLDKKLVGNLTICIIGHADLRQNALLSQAIQRFLGRDQAVHLSVIVRSPGEIEQEVFSGAIDVAVGYFWHRAPLLDYVPLFMEKQTAFCGSGHPLFGRCNATEAELTDLVWVHRRYPVPEANYLTSNTGVMAGPVAENMEAAALLIMSGKYIGYLPNHYAEPYVKQGLLHAPSKKLLSHDVMFHMVTRKAPRRTDVAQAIVEDLRAVYLAESEINA</sequence>
<dbReference type="CDD" id="cd05466">
    <property type="entry name" value="PBP2_LTTR_substrate"/>
    <property type="match status" value="1"/>
</dbReference>
<gene>
    <name evidence="6" type="ORF">ABH943_001936</name>
</gene>
<dbReference type="PANTHER" id="PTHR30126:SF98">
    <property type="entry name" value="HTH-TYPE TRANSCRIPTIONAL ACTIVATOR BAUR"/>
    <property type="match status" value="1"/>
</dbReference>
<evidence type="ECO:0000256" key="3">
    <source>
        <dbReference type="ARBA" id="ARBA00023125"/>
    </source>
</evidence>
<protein>
    <submittedName>
        <fullName evidence="6">DNA-binding transcriptional LysR family regulator</fullName>
    </submittedName>
</protein>
<dbReference type="Proteomes" id="UP001620514">
    <property type="component" value="Unassembled WGS sequence"/>
</dbReference>
<dbReference type="PANTHER" id="PTHR30126">
    <property type="entry name" value="HTH-TYPE TRANSCRIPTIONAL REGULATOR"/>
    <property type="match status" value="1"/>
</dbReference>
<dbReference type="PROSITE" id="PS50931">
    <property type="entry name" value="HTH_LYSR"/>
    <property type="match status" value="1"/>
</dbReference>
<proteinExistence type="inferred from homology"/>
<dbReference type="Pfam" id="PF00126">
    <property type="entry name" value="HTH_1"/>
    <property type="match status" value="1"/>
</dbReference>
<dbReference type="SUPFAM" id="SSF46785">
    <property type="entry name" value="Winged helix' DNA-binding domain"/>
    <property type="match status" value="1"/>
</dbReference>
<evidence type="ECO:0000256" key="1">
    <source>
        <dbReference type="ARBA" id="ARBA00009437"/>
    </source>
</evidence>
<reference evidence="6 7" key="1">
    <citation type="submission" date="2024-10" db="EMBL/GenBank/DDBJ databases">
        <authorList>
            <person name="Deangelis K."/>
            <person name="Huntemann M."/>
            <person name="Clum A."/>
            <person name="Wang J."/>
            <person name="Palaniappan K."/>
            <person name="Ritter S."/>
            <person name="Chen I.-M."/>
            <person name="Stamatis D."/>
            <person name="Reddy T."/>
            <person name="O'Malley R."/>
            <person name="Daum C."/>
            <person name="Ng V."/>
            <person name="Ivanova N."/>
            <person name="Kyrpides N."/>
            <person name="Woyke T."/>
        </authorList>
    </citation>
    <scope>NUCLEOTIDE SEQUENCE [LARGE SCALE GENOMIC DNA]</scope>
    <source>
        <strain evidence="6 7">GAS97</strain>
    </source>
</reference>
<comment type="similarity">
    <text evidence="1">Belongs to the LysR transcriptional regulatory family.</text>
</comment>
<dbReference type="GO" id="GO:0003677">
    <property type="term" value="F:DNA binding"/>
    <property type="evidence" value="ECO:0007669"/>
    <property type="project" value="UniProtKB-KW"/>
</dbReference>
<comment type="caution">
    <text evidence="6">The sequence shown here is derived from an EMBL/GenBank/DDBJ whole genome shotgun (WGS) entry which is preliminary data.</text>
</comment>
<dbReference type="RefSeq" id="WP_404605975.1">
    <property type="nucleotide sequence ID" value="NZ_JBIYDN010000004.1"/>
</dbReference>
<name>A0ABW8ME16_9BURK</name>
<dbReference type="Pfam" id="PF03466">
    <property type="entry name" value="LysR_substrate"/>
    <property type="match status" value="1"/>
</dbReference>
<feature type="domain" description="HTH lysR-type" evidence="5">
    <location>
        <begin position="8"/>
        <end position="65"/>
    </location>
</feature>
<keyword evidence="2" id="KW-0805">Transcription regulation</keyword>
<dbReference type="PRINTS" id="PR00039">
    <property type="entry name" value="HTHLYSR"/>
</dbReference>
<keyword evidence="3 6" id="KW-0238">DNA-binding</keyword>
<evidence type="ECO:0000259" key="5">
    <source>
        <dbReference type="PROSITE" id="PS50931"/>
    </source>
</evidence>
<evidence type="ECO:0000313" key="7">
    <source>
        <dbReference type="Proteomes" id="UP001620514"/>
    </source>
</evidence>
<evidence type="ECO:0000313" key="6">
    <source>
        <dbReference type="EMBL" id="MFK4441921.1"/>
    </source>
</evidence>
<dbReference type="InterPro" id="IPR036388">
    <property type="entry name" value="WH-like_DNA-bd_sf"/>
</dbReference>
<dbReference type="InterPro" id="IPR005119">
    <property type="entry name" value="LysR_subst-bd"/>
</dbReference>
<reference evidence="6 7" key="2">
    <citation type="submission" date="2024-11" db="EMBL/GenBank/DDBJ databases">
        <title>Using genomics to understand microbial adaptation to soil warming.</title>
        <authorList>
            <person name="Deangelis K.M. PhD."/>
        </authorList>
    </citation>
    <scope>NUCLEOTIDE SEQUENCE [LARGE SCALE GENOMIC DNA]</scope>
    <source>
        <strain evidence="6 7">GAS97</strain>
    </source>
</reference>
<organism evidence="6 7">
    <name type="scientific">Caballeronia udeis</name>
    <dbReference type="NCBI Taxonomy" id="1232866"/>
    <lineage>
        <taxon>Bacteria</taxon>
        <taxon>Pseudomonadati</taxon>
        <taxon>Pseudomonadota</taxon>
        <taxon>Betaproteobacteria</taxon>
        <taxon>Burkholderiales</taxon>
        <taxon>Burkholderiaceae</taxon>
        <taxon>Caballeronia</taxon>
    </lineage>
</organism>